<protein>
    <submittedName>
        <fullName evidence="2">Uncharacterized protein</fullName>
    </submittedName>
</protein>
<accession>A0A915BXL6</accession>
<dbReference type="AlphaFoldDB" id="A0A915BXL6"/>
<reference evidence="2" key="1">
    <citation type="submission" date="2022-11" db="UniProtKB">
        <authorList>
            <consortium name="WormBaseParasite"/>
        </authorList>
    </citation>
    <scope>IDENTIFICATION</scope>
</reference>
<sequence>MKMTRLANDFLRAAPRRLKGNLMDTNALEGMLICESAKKLMVISWKSMLIIDVIRLTVSEQHCPLTMEQTKTHPGSNAAKN</sequence>
<dbReference type="WBParaSite" id="PgR068_g005_t03">
    <property type="protein sequence ID" value="PgR068_g005_t03"/>
    <property type="gene ID" value="PgR068_g005"/>
</dbReference>
<proteinExistence type="predicted"/>
<name>A0A915BXL6_PARUN</name>
<organism evidence="1 2">
    <name type="scientific">Parascaris univalens</name>
    <name type="common">Nematode worm</name>
    <dbReference type="NCBI Taxonomy" id="6257"/>
    <lineage>
        <taxon>Eukaryota</taxon>
        <taxon>Metazoa</taxon>
        <taxon>Ecdysozoa</taxon>
        <taxon>Nematoda</taxon>
        <taxon>Chromadorea</taxon>
        <taxon>Rhabditida</taxon>
        <taxon>Spirurina</taxon>
        <taxon>Ascaridomorpha</taxon>
        <taxon>Ascaridoidea</taxon>
        <taxon>Ascarididae</taxon>
        <taxon>Parascaris</taxon>
    </lineage>
</organism>
<keyword evidence="1" id="KW-1185">Reference proteome</keyword>
<evidence type="ECO:0000313" key="1">
    <source>
        <dbReference type="Proteomes" id="UP000887569"/>
    </source>
</evidence>
<evidence type="ECO:0000313" key="2">
    <source>
        <dbReference type="WBParaSite" id="PgR068_g005_t03"/>
    </source>
</evidence>
<dbReference type="Proteomes" id="UP000887569">
    <property type="component" value="Unplaced"/>
</dbReference>